<evidence type="ECO:0000256" key="1">
    <source>
        <dbReference type="ARBA" id="ARBA00022553"/>
    </source>
</evidence>
<evidence type="ECO:0000256" key="2">
    <source>
        <dbReference type="ARBA" id="ARBA00022990"/>
    </source>
</evidence>
<name>A0A245ZFV1_9SPHN</name>
<evidence type="ECO:0000313" key="5">
    <source>
        <dbReference type="EMBL" id="OWK28609.1"/>
    </source>
</evidence>
<feature type="domain" description="NACHT" evidence="4">
    <location>
        <begin position="382"/>
        <end position="513"/>
    </location>
</feature>
<keyword evidence="2" id="KW-0007">Acetylation</keyword>
<dbReference type="PANTHER" id="PTHR28623">
    <property type="entry name" value="PROTEIN FAM118B"/>
    <property type="match status" value="1"/>
</dbReference>
<evidence type="ECO:0000313" key="6">
    <source>
        <dbReference type="Proteomes" id="UP000197783"/>
    </source>
</evidence>
<gene>
    <name evidence="5" type="ORF">SPMU_28710</name>
</gene>
<dbReference type="RefSeq" id="WP_088334557.1">
    <property type="nucleotide sequence ID" value="NZ_NBBJ01000005.1"/>
</dbReference>
<evidence type="ECO:0000259" key="4">
    <source>
        <dbReference type="PROSITE" id="PS50837"/>
    </source>
</evidence>
<feature type="region of interest" description="Disordered" evidence="3">
    <location>
        <begin position="1098"/>
        <end position="1119"/>
    </location>
</feature>
<protein>
    <submittedName>
        <fullName evidence="5">NACHT domain protein</fullName>
    </submittedName>
</protein>
<dbReference type="EMBL" id="NBBJ01000005">
    <property type="protein sequence ID" value="OWK28609.1"/>
    <property type="molecule type" value="Genomic_DNA"/>
</dbReference>
<dbReference type="SUPFAM" id="SSF52540">
    <property type="entry name" value="P-loop containing nucleoside triphosphate hydrolases"/>
    <property type="match status" value="1"/>
</dbReference>
<dbReference type="Gene3D" id="3.40.50.300">
    <property type="entry name" value="P-loop containing nucleotide triphosphate hydrolases"/>
    <property type="match status" value="1"/>
</dbReference>
<accession>A0A245ZFV1</accession>
<evidence type="ECO:0000256" key="3">
    <source>
        <dbReference type="SAM" id="MobiDB-lite"/>
    </source>
</evidence>
<dbReference type="InterPro" id="IPR038916">
    <property type="entry name" value="FAM118"/>
</dbReference>
<organism evidence="5 6">
    <name type="scientific">Sphingomonas mucosissima</name>
    <dbReference type="NCBI Taxonomy" id="370959"/>
    <lineage>
        <taxon>Bacteria</taxon>
        <taxon>Pseudomonadati</taxon>
        <taxon>Pseudomonadota</taxon>
        <taxon>Alphaproteobacteria</taxon>
        <taxon>Sphingomonadales</taxon>
        <taxon>Sphingomonadaceae</taxon>
        <taxon>Sphingomonas</taxon>
    </lineage>
</organism>
<dbReference type="PROSITE" id="PS50837">
    <property type="entry name" value="NACHT"/>
    <property type="match status" value="1"/>
</dbReference>
<reference evidence="5 6" key="1">
    <citation type="submission" date="2017-03" db="EMBL/GenBank/DDBJ databases">
        <title>Genome sequence of Sphingomonas mucosissima DSM 17494.</title>
        <authorList>
            <person name="Poehlein A."/>
            <person name="Wuebbeler J.H."/>
            <person name="Steinbuechel A."/>
            <person name="Daniel R."/>
        </authorList>
    </citation>
    <scope>NUCLEOTIDE SEQUENCE [LARGE SCALE GENOMIC DNA]</scope>
    <source>
        <strain evidence="5 6">DSM 17494</strain>
    </source>
</reference>
<dbReference type="InterPro" id="IPR007111">
    <property type="entry name" value="NACHT_NTPase"/>
</dbReference>
<proteinExistence type="predicted"/>
<comment type="caution">
    <text evidence="5">The sequence shown here is derived from an EMBL/GenBank/DDBJ whole genome shotgun (WGS) entry which is preliminary data.</text>
</comment>
<dbReference type="Proteomes" id="UP000197783">
    <property type="component" value="Unassembled WGS sequence"/>
</dbReference>
<dbReference type="OrthoDB" id="7540423at2"/>
<keyword evidence="1" id="KW-0597">Phosphoprotein</keyword>
<sequence>MENIEDIRASAKAGQLVIVTGAGTSLAIAHPTTPASDWPSLLRGSFQYAKALGRIDEKQHKRWADTIASGDLDELLGAAEFVGRKLDGRSGLLFARWLDSTFSRLKLAGSHPLRTCISDLVRCGVPISTLNYDTLLEKATRLPAVSMSNPRRVMDWARREVPGILHLHGVWDEPETVVLGVSDYNETTTDEFRLNLQRALSSFNRILFVGCGDTLYDPNLSALLRWMKDVLGAAGLQHYAAVRNSEVEEKLRDPLWQGLVVPIGYGDNYADLPGFLTKSILEELNQGKRSRSKKADQDAESVRNYRRFLVADCGKMTIEGVRADSDTAKQKFDIERLFVPLHVDPIPPDFPATEKDREKKIKDWERKNPRSLPFGDALSKHSRIALLALPGGGKTLLLKRLAVAYAEPARRSATDDNLPDHDLIPVLIRCREWRDYITYPISSIIAKLPEITGQTGLSGLAEALEKRLKSGKLLLLVDGLDEIHSDADRSTFVDNLERFLEDYPKVRLVVTSREAGFALVAPSLMRFCSRWRISNLSADAIQQLCNHWHSLMGGSGPQIMEEAKEVENAILENDALRRLAENPLLLTMLLVVKHGYGRLPPDRVTLYDRAVEVLLDTWNIKGHEALNPREAVPQLAYIAYRMTQEGKQTATERELLGLIEECRREVPMIRLYAKDTPSEFLRRVELRSSLLFEAGKSLEGRRAVPFYQFRHLTFQEYMTAIAVVEGHYRDYRESDSIVLPIGENFLSDEWKEVIPMAAVLAKKRASSLITPLLEIAERAESDFLAGEHKSERYAFGSSYRMPPPVSRLLQCLVEEAEFSQENLDRALRLISTFAHGCQTQESWSSVMRGPFGEPLFEEAWRNFKSGNLPRESWMRNTVALMAVDRQPLDHWLSDHGVSEMKAGLSSRDDDRVGRAAATICGVLWKASSAGAARYIETQPFLEEAIVKNVKPIWVHSAWALGLMHNRHADGRLALPAVAPVTLDTLSDIWFSEDGDYDDGIAAFALSALCPLARGGWMPKLDAARKEHIRRTIMRGDEDEAFKGRSNRETAAILAYLCDIDVDHDAALHGLSLRFFRNSDSDRDLAILKHYKATDSQIEQMRRTGQLSRRRRSASSRSSS</sequence>
<dbReference type="Pfam" id="PF05729">
    <property type="entry name" value="NACHT"/>
    <property type="match status" value="1"/>
</dbReference>
<dbReference type="PANTHER" id="PTHR28623:SF1">
    <property type="entry name" value="PROTEIN FAM118B"/>
    <property type="match status" value="1"/>
</dbReference>
<dbReference type="InterPro" id="IPR027417">
    <property type="entry name" value="P-loop_NTPase"/>
</dbReference>
<dbReference type="AlphaFoldDB" id="A0A245ZFV1"/>
<keyword evidence="6" id="KW-1185">Reference proteome</keyword>
<dbReference type="Pfam" id="PF13289">
    <property type="entry name" value="SIR2_2"/>
    <property type="match status" value="1"/>
</dbReference>